<keyword evidence="1" id="KW-0472">Membrane</keyword>
<name>A0A210Q5B7_MIZYE</name>
<evidence type="ECO:0000256" key="1">
    <source>
        <dbReference type="SAM" id="Phobius"/>
    </source>
</evidence>
<keyword evidence="2" id="KW-0732">Signal</keyword>
<feature type="signal peptide" evidence="2">
    <location>
        <begin position="1"/>
        <end position="22"/>
    </location>
</feature>
<feature type="transmembrane region" description="Helical" evidence="1">
    <location>
        <begin position="46"/>
        <end position="66"/>
    </location>
</feature>
<protein>
    <submittedName>
        <fullName evidence="3">Uncharacterized protein</fullName>
    </submittedName>
</protein>
<sequence>MAGLTHQTVVLVLLYALEVAVGQDFYSTTTIKPQSSTTKADIPDLILFYASPVITLIILILLVACLTHSIRSCQRKFARTPTPTLPTISAIVQNGTDADPPPPYTFTDVTQDVSKSEVSVSNCPPYTKDPPTYLELTVSPQMTQS</sequence>
<dbReference type="AlphaFoldDB" id="A0A210Q5B7"/>
<accession>A0A210Q5B7</accession>
<proteinExistence type="predicted"/>
<comment type="caution">
    <text evidence="3">The sequence shown here is derived from an EMBL/GenBank/DDBJ whole genome shotgun (WGS) entry which is preliminary data.</text>
</comment>
<organism evidence="3 4">
    <name type="scientific">Mizuhopecten yessoensis</name>
    <name type="common">Japanese scallop</name>
    <name type="synonym">Patinopecten yessoensis</name>
    <dbReference type="NCBI Taxonomy" id="6573"/>
    <lineage>
        <taxon>Eukaryota</taxon>
        <taxon>Metazoa</taxon>
        <taxon>Spiralia</taxon>
        <taxon>Lophotrochozoa</taxon>
        <taxon>Mollusca</taxon>
        <taxon>Bivalvia</taxon>
        <taxon>Autobranchia</taxon>
        <taxon>Pteriomorphia</taxon>
        <taxon>Pectinida</taxon>
        <taxon>Pectinoidea</taxon>
        <taxon>Pectinidae</taxon>
        <taxon>Mizuhopecten</taxon>
    </lineage>
</organism>
<dbReference type="OrthoDB" id="10482313at2759"/>
<dbReference type="Proteomes" id="UP000242188">
    <property type="component" value="Unassembled WGS sequence"/>
</dbReference>
<reference evidence="3 4" key="1">
    <citation type="journal article" date="2017" name="Nat. Ecol. Evol.">
        <title>Scallop genome provides insights into evolution of bilaterian karyotype and development.</title>
        <authorList>
            <person name="Wang S."/>
            <person name="Zhang J."/>
            <person name="Jiao W."/>
            <person name="Li J."/>
            <person name="Xun X."/>
            <person name="Sun Y."/>
            <person name="Guo X."/>
            <person name="Huan P."/>
            <person name="Dong B."/>
            <person name="Zhang L."/>
            <person name="Hu X."/>
            <person name="Sun X."/>
            <person name="Wang J."/>
            <person name="Zhao C."/>
            <person name="Wang Y."/>
            <person name="Wang D."/>
            <person name="Huang X."/>
            <person name="Wang R."/>
            <person name="Lv J."/>
            <person name="Li Y."/>
            <person name="Zhang Z."/>
            <person name="Liu B."/>
            <person name="Lu W."/>
            <person name="Hui Y."/>
            <person name="Liang J."/>
            <person name="Zhou Z."/>
            <person name="Hou R."/>
            <person name="Li X."/>
            <person name="Liu Y."/>
            <person name="Li H."/>
            <person name="Ning X."/>
            <person name="Lin Y."/>
            <person name="Zhao L."/>
            <person name="Xing Q."/>
            <person name="Dou J."/>
            <person name="Li Y."/>
            <person name="Mao J."/>
            <person name="Guo H."/>
            <person name="Dou H."/>
            <person name="Li T."/>
            <person name="Mu C."/>
            <person name="Jiang W."/>
            <person name="Fu Q."/>
            <person name="Fu X."/>
            <person name="Miao Y."/>
            <person name="Liu J."/>
            <person name="Yu Q."/>
            <person name="Li R."/>
            <person name="Liao H."/>
            <person name="Li X."/>
            <person name="Kong Y."/>
            <person name="Jiang Z."/>
            <person name="Chourrout D."/>
            <person name="Li R."/>
            <person name="Bao Z."/>
        </authorList>
    </citation>
    <scope>NUCLEOTIDE SEQUENCE [LARGE SCALE GENOMIC DNA]</scope>
    <source>
        <strain evidence="3 4">PY_sf001</strain>
    </source>
</reference>
<keyword evidence="1" id="KW-1133">Transmembrane helix</keyword>
<gene>
    <name evidence="3" type="ORF">KP79_PYT06625</name>
</gene>
<evidence type="ECO:0000313" key="4">
    <source>
        <dbReference type="Proteomes" id="UP000242188"/>
    </source>
</evidence>
<keyword evidence="4" id="KW-1185">Reference proteome</keyword>
<evidence type="ECO:0000256" key="2">
    <source>
        <dbReference type="SAM" id="SignalP"/>
    </source>
</evidence>
<keyword evidence="1" id="KW-0812">Transmembrane</keyword>
<feature type="chain" id="PRO_5013369833" evidence="2">
    <location>
        <begin position="23"/>
        <end position="145"/>
    </location>
</feature>
<dbReference type="EMBL" id="NEDP02004983">
    <property type="protein sequence ID" value="OWF43927.1"/>
    <property type="molecule type" value="Genomic_DNA"/>
</dbReference>
<evidence type="ECO:0000313" key="3">
    <source>
        <dbReference type="EMBL" id="OWF43927.1"/>
    </source>
</evidence>